<dbReference type="Proteomes" id="UP000265520">
    <property type="component" value="Unassembled WGS sequence"/>
</dbReference>
<reference evidence="2 3" key="1">
    <citation type="journal article" date="2018" name="Front. Plant Sci.">
        <title>Red Clover (Trifolium pratense) and Zigzag Clover (T. medium) - A Picture of Genomic Similarities and Differences.</title>
        <authorList>
            <person name="Dluhosova J."/>
            <person name="Istvanek J."/>
            <person name="Nedelnik J."/>
            <person name="Repkova J."/>
        </authorList>
    </citation>
    <scope>NUCLEOTIDE SEQUENCE [LARGE SCALE GENOMIC DNA]</scope>
    <source>
        <strain evidence="3">cv. 10/8</strain>
        <tissue evidence="2">Leaf</tissue>
    </source>
</reference>
<feature type="region of interest" description="Disordered" evidence="1">
    <location>
        <begin position="52"/>
        <end position="80"/>
    </location>
</feature>
<feature type="compositionally biased region" description="Polar residues" evidence="1">
    <location>
        <begin position="52"/>
        <end position="69"/>
    </location>
</feature>
<keyword evidence="2" id="KW-0675">Receptor</keyword>
<proteinExistence type="predicted"/>
<evidence type="ECO:0000313" key="3">
    <source>
        <dbReference type="Proteomes" id="UP000265520"/>
    </source>
</evidence>
<dbReference type="AlphaFoldDB" id="A0A392QQX9"/>
<comment type="caution">
    <text evidence="2">The sequence shown here is derived from an EMBL/GenBank/DDBJ whole genome shotgun (WGS) entry which is preliminary data.</text>
</comment>
<evidence type="ECO:0000256" key="1">
    <source>
        <dbReference type="SAM" id="MobiDB-lite"/>
    </source>
</evidence>
<keyword evidence="3" id="KW-1185">Reference proteome</keyword>
<feature type="non-terminal residue" evidence="2">
    <location>
        <position position="1"/>
    </location>
</feature>
<organism evidence="2 3">
    <name type="scientific">Trifolium medium</name>
    <dbReference type="NCBI Taxonomy" id="97028"/>
    <lineage>
        <taxon>Eukaryota</taxon>
        <taxon>Viridiplantae</taxon>
        <taxon>Streptophyta</taxon>
        <taxon>Embryophyta</taxon>
        <taxon>Tracheophyta</taxon>
        <taxon>Spermatophyta</taxon>
        <taxon>Magnoliopsida</taxon>
        <taxon>eudicotyledons</taxon>
        <taxon>Gunneridae</taxon>
        <taxon>Pentapetalae</taxon>
        <taxon>rosids</taxon>
        <taxon>fabids</taxon>
        <taxon>Fabales</taxon>
        <taxon>Fabaceae</taxon>
        <taxon>Papilionoideae</taxon>
        <taxon>50 kb inversion clade</taxon>
        <taxon>NPAAA clade</taxon>
        <taxon>Hologalegina</taxon>
        <taxon>IRL clade</taxon>
        <taxon>Trifolieae</taxon>
        <taxon>Trifolium</taxon>
    </lineage>
</organism>
<keyword evidence="2" id="KW-0808">Transferase</keyword>
<dbReference type="EMBL" id="LXQA010150967">
    <property type="protein sequence ID" value="MCI26040.1"/>
    <property type="molecule type" value="Genomic_DNA"/>
</dbReference>
<sequence length="80" mass="8691">VNLVLTLLLEKSLNVVPTVSLGNDMDSTELGRAENEMTSLIGKVTTEDNPNWATGEYNWSDTEKSSSVPWNKGNMGSCIS</sequence>
<keyword evidence="2" id="KW-0418">Kinase</keyword>
<evidence type="ECO:0000313" key="2">
    <source>
        <dbReference type="EMBL" id="MCI26040.1"/>
    </source>
</evidence>
<protein>
    <submittedName>
        <fullName evidence="2">Cysteine-rich receptor-like protein kinase</fullName>
    </submittedName>
</protein>
<dbReference type="GO" id="GO:0016301">
    <property type="term" value="F:kinase activity"/>
    <property type="evidence" value="ECO:0007669"/>
    <property type="project" value="UniProtKB-KW"/>
</dbReference>
<name>A0A392QQX9_9FABA</name>
<accession>A0A392QQX9</accession>